<evidence type="ECO:0000313" key="3">
    <source>
        <dbReference type="Proteomes" id="UP001179363"/>
    </source>
</evidence>
<gene>
    <name evidence="2" type="ORF">L1I30_02680</name>
</gene>
<dbReference type="InterPro" id="IPR029058">
    <property type="entry name" value="AB_hydrolase_fold"/>
</dbReference>
<comment type="caution">
    <text evidence="2">The sequence shown here is derived from an EMBL/GenBank/DDBJ whole genome shotgun (WGS) entry which is preliminary data.</text>
</comment>
<feature type="domain" description="AB hydrolase-1" evidence="1">
    <location>
        <begin position="33"/>
        <end position="205"/>
    </location>
</feature>
<dbReference type="Gene3D" id="3.40.50.1820">
    <property type="entry name" value="alpha/beta hydrolase"/>
    <property type="match status" value="1"/>
</dbReference>
<proteinExistence type="predicted"/>
<dbReference type="GO" id="GO:0016787">
    <property type="term" value="F:hydrolase activity"/>
    <property type="evidence" value="ECO:0007669"/>
    <property type="project" value="UniProtKB-KW"/>
</dbReference>
<dbReference type="Pfam" id="PF00561">
    <property type="entry name" value="Abhydrolase_1"/>
    <property type="match status" value="1"/>
</dbReference>
<evidence type="ECO:0000313" key="2">
    <source>
        <dbReference type="EMBL" id="MCF4100564.1"/>
    </source>
</evidence>
<dbReference type="RefSeq" id="WP_236132704.1">
    <property type="nucleotide sequence ID" value="NZ_JAKGTH010000006.1"/>
</dbReference>
<sequence length="294" mass="33797">MEITKIKNIEVKGNTKKPILTDLVFSSEEKPKPVVIFCHGYKGFKDWGVWDMMAKTFAEKGFFFLKFNFSHNGTTLDNPTEFMDIEAFGDNNYTQELDDIQYIIDWLMMPDFEYAQHLDYSNLNLIGHSRGGGIATIKAAEEARISKLITLSAVSDFASRFPEEEVLEKWKEKGVSYIVNTRTKQQLPHHFQFYTNFKENEERLTISRATQALKIPHLIVHGSKDTSVSIADSGKYFEWSPFPELLLVEGADHVYGASHPWEANELPNDLQYILEKSFDFLISSNEELMANRKG</sequence>
<dbReference type="EMBL" id="JAKGTH010000006">
    <property type="protein sequence ID" value="MCF4100564.1"/>
    <property type="molecule type" value="Genomic_DNA"/>
</dbReference>
<keyword evidence="2" id="KW-0378">Hydrolase</keyword>
<dbReference type="Proteomes" id="UP001179363">
    <property type="component" value="Unassembled WGS sequence"/>
</dbReference>
<dbReference type="PANTHER" id="PTHR42886">
    <property type="entry name" value="RE40534P-RELATED"/>
    <property type="match status" value="1"/>
</dbReference>
<organism evidence="2 3">
    <name type="scientific">Gillisia lutea</name>
    <dbReference type="NCBI Taxonomy" id="2909668"/>
    <lineage>
        <taxon>Bacteria</taxon>
        <taxon>Pseudomonadati</taxon>
        <taxon>Bacteroidota</taxon>
        <taxon>Flavobacteriia</taxon>
        <taxon>Flavobacteriales</taxon>
        <taxon>Flavobacteriaceae</taxon>
        <taxon>Gillisia</taxon>
    </lineage>
</organism>
<reference evidence="2" key="1">
    <citation type="submission" date="2022-01" db="EMBL/GenBank/DDBJ databases">
        <title>Gillisia lutea sp. nov., isolated from marine plastic residues from the Malvarosa beach (Valencia, Spain).</title>
        <authorList>
            <person name="Vidal-Verdu A."/>
            <person name="Molina-Menor E."/>
            <person name="Satari L."/>
            <person name="Pascual J."/>
            <person name="Pereto J."/>
            <person name="Porcar M."/>
        </authorList>
    </citation>
    <scope>NUCLEOTIDE SEQUENCE</scope>
    <source>
        <strain evidence="2">M10.2A</strain>
    </source>
</reference>
<dbReference type="PANTHER" id="PTHR42886:SF53">
    <property type="entry name" value="ALPHA_BETA-HYDROLASES SUPERFAMILY PROTEIN"/>
    <property type="match status" value="1"/>
</dbReference>
<keyword evidence="3" id="KW-1185">Reference proteome</keyword>
<dbReference type="SUPFAM" id="SSF53474">
    <property type="entry name" value="alpha/beta-Hydrolases"/>
    <property type="match status" value="1"/>
</dbReference>
<dbReference type="InterPro" id="IPR000073">
    <property type="entry name" value="AB_hydrolase_1"/>
</dbReference>
<name>A0ABS9ECF5_9FLAO</name>
<protein>
    <submittedName>
        <fullName evidence="2">Alpha/beta hydrolase</fullName>
    </submittedName>
</protein>
<evidence type="ECO:0000259" key="1">
    <source>
        <dbReference type="Pfam" id="PF00561"/>
    </source>
</evidence>
<accession>A0ABS9ECF5</accession>